<gene>
    <name evidence="2" type="ORF">HAP48_040395</name>
    <name evidence="3" type="ORF">WDK88_05245</name>
</gene>
<name>A0A973W7K2_9BRAD</name>
<evidence type="ECO:0000313" key="3">
    <source>
        <dbReference type="EMBL" id="WXC81047.1"/>
    </source>
</evidence>
<reference evidence="2" key="1">
    <citation type="submission" date="2020-06" db="EMBL/GenBank/DDBJ databases">
        <title>Whole Genome Sequence of Bradyrhizobium sp. Strain 1S1.</title>
        <authorList>
            <person name="Bromfield E.S.P."/>
            <person name="Cloutier S."/>
        </authorList>
    </citation>
    <scope>NUCLEOTIDE SEQUENCE [LARGE SCALE GENOMIC DNA]</scope>
    <source>
        <strain evidence="2">1S1</strain>
    </source>
</reference>
<reference evidence="3" key="3">
    <citation type="submission" date="2024-03" db="EMBL/GenBank/DDBJ databases">
        <authorList>
            <person name="Bromfield E.S.P."/>
            <person name="Cloutier S."/>
        </authorList>
    </citation>
    <scope>NUCLEOTIDE SEQUENCE</scope>
    <source>
        <strain evidence="3">5S5</strain>
    </source>
</reference>
<evidence type="ECO:0000313" key="2">
    <source>
        <dbReference type="EMBL" id="NVI49013.1"/>
    </source>
</evidence>
<protein>
    <submittedName>
        <fullName evidence="2">Uncharacterized protein</fullName>
    </submittedName>
</protein>
<evidence type="ECO:0000313" key="4">
    <source>
        <dbReference type="Proteomes" id="UP001432046"/>
    </source>
</evidence>
<dbReference type="EMBL" id="CP147711">
    <property type="protein sequence ID" value="WXC81047.1"/>
    <property type="molecule type" value="Genomic_DNA"/>
</dbReference>
<feature type="transmembrane region" description="Helical" evidence="1">
    <location>
        <begin position="26"/>
        <end position="48"/>
    </location>
</feature>
<dbReference type="AlphaFoldDB" id="A0A973W7K2"/>
<keyword evidence="1" id="KW-0472">Membrane</keyword>
<dbReference type="EMBL" id="JAAOLE020000001">
    <property type="protein sequence ID" value="NVI49013.1"/>
    <property type="molecule type" value="Genomic_DNA"/>
</dbReference>
<evidence type="ECO:0000256" key="1">
    <source>
        <dbReference type="SAM" id="Phobius"/>
    </source>
</evidence>
<keyword evidence="1" id="KW-0812">Transmembrane</keyword>
<keyword evidence="4" id="KW-1185">Reference proteome</keyword>
<keyword evidence="1" id="KW-1133">Transmembrane helix</keyword>
<reference evidence="3" key="2">
    <citation type="journal article" date="2021" name="Int. J. Syst. Evol. Microbiol.">
        <title>Bradyrhizobium septentrionale sp. nov. (sv. septentrionale) and Bradyrhizobium quebecense sp. nov. (sv. septentrionale) associated with legumes native to Canada possess rearranged symbiosis genes and numerous insertion sequences.</title>
        <authorList>
            <person name="Bromfield E.S.P."/>
            <person name="Cloutier S."/>
        </authorList>
    </citation>
    <scope>NUCLEOTIDE SEQUENCE</scope>
    <source>
        <strain evidence="3">5S5</strain>
    </source>
</reference>
<dbReference type="Proteomes" id="UP001432046">
    <property type="component" value="Chromosome"/>
</dbReference>
<proteinExistence type="predicted"/>
<accession>A0A973W7K2</accession>
<dbReference type="RefSeq" id="WP_166213954.1">
    <property type="nucleotide sequence ID" value="NZ_CP088285.1"/>
</dbReference>
<sequence>MTIMGKGSDMFRRAFHRWLEAIDGDFAFRLTVMTAGMLSTVAFAFGLLSL</sequence>
<organism evidence="2">
    <name type="scientific">Bradyrhizobium septentrionale</name>
    <dbReference type="NCBI Taxonomy" id="1404411"/>
    <lineage>
        <taxon>Bacteria</taxon>
        <taxon>Pseudomonadati</taxon>
        <taxon>Pseudomonadota</taxon>
        <taxon>Alphaproteobacteria</taxon>
        <taxon>Hyphomicrobiales</taxon>
        <taxon>Nitrobacteraceae</taxon>
        <taxon>Bradyrhizobium</taxon>
    </lineage>
</organism>